<organism evidence="2">
    <name type="scientific">Thermosulfidibacter takaii</name>
    <dbReference type="NCBI Taxonomy" id="412593"/>
    <lineage>
        <taxon>Bacteria</taxon>
        <taxon>Pseudomonadati</taxon>
        <taxon>Thermosulfidibacterota</taxon>
        <taxon>Thermosulfidibacteria</taxon>
        <taxon>Thermosulfidibacterales</taxon>
        <taxon>Thermosulfidibacteraceae</taxon>
    </lineage>
</organism>
<accession>A0A7C0Y9D5</accession>
<gene>
    <name evidence="2" type="ORF">ENF32_06030</name>
</gene>
<dbReference type="InterPro" id="IPR002716">
    <property type="entry name" value="PIN_dom"/>
</dbReference>
<dbReference type="SUPFAM" id="SSF88723">
    <property type="entry name" value="PIN domain-like"/>
    <property type="match status" value="1"/>
</dbReference>
<dbReference type="Proteomes" id="UP000885690">
    <property type="component" value="Unassembled WGS sequence"/>
</dbReference>
<evidence type="ECO:0000313" key="2">
    <source>
        <dbReference type="EMBL" id="HDD53606.1"/>
    </source>
</evidence>
<name>A0A7C0Y9D5_9BACT</name>
<evidence type="ECO:0000259" key="1">
    <source>
        <dbReference type="Pfam" id="PF01850"/>
    </source>
</evidence>
<dbReference type="AlphaFoldDB" id="A0A7C0Y9D5"/>
<dbReference type="EMBL" id="DQWS01000227">
    <property type="protein sequence ID" value="HDD53606.1"/>
    <property type="molecule type" value="Genomic_DNA"/>
</dbReference>
<sequence length="178" mass="19796">MSVSNSLVCVDTHVLIWGIKKEASPGQEAMIPRAERYLENLESEGATIMVPAVVLAEVLAKVPLESHPVIMGRMGECFVAHPFDAEAALEYSHIWYEWEKRKPLSEIPESELSNEQKNSYKRHIKADFMIMATAIVGGASLIVSHDPLLHKLANFYPGCPRVIEIPFVIGQGELQLDS</sequence>
<protein>
    <submittedName>
        <fullName evidence="2">PIN domain-containing protein</fullName>
    </submittedName>
</protein>
<comment type="caution">
    <text evidence="2">The sequence shown here is derived from an EMBL/GenBank/DDBJ whole genome shotgun (WGS) entry which is preliminary data.</text>
</comment>
<dbReference type="Gene3D" id="3.40.50.1010">
    <property type="entry name" value="5'-nuclease"/>
    <property type="match status" value="1"/>
</dbReference>
<proteinExistence type="predicted"/>
<feature type="domain" description="PIN" evidence="1">
    <location>
        <begin position="8"/>
        <end position="153"/>
    </location>
</feature>
<dbReference type="InterPro" id="IPR029060">
    <property type="entry name" value="PIN-like_dom_sf"/>
</dbReference>
<dbReference type="CDD" id="cd09854">
    <property type="entry name" value="PIN_VapC-like"/>
    <property type="match status" value="1"/>
</dbReference>
<dbReference type="Pfam" id="PF01850">
    <property type="entry name" value="PIN"/>
    <property type="match status" value="1"/>
</dbReference>
<reference evidence="2" key="1">
    <citation type="journal article" date="2020" name="mSystems">
        <title>Genome- and Community-Level Interaction Insights into Carbon Utilization and Element Cycling Functions of Hydrothermarchaeota in Hydrothermal Sediment.</title>
        <authorList>
            <person name="Zhou Z."/>
            <person name="Liu Y."/>
            <person name="Xu W."/>
            <person name="Pan J."/>
            <person name="Luo Z.H."/>
            <person name="Li M."/>
        </authorList>
    </citation>
    <scope>NUCLEOTIDE SEQUENCE [LARGE SCALE GENOMIC DNA]</scope>
    <source>
        <strain evidence="2">HyVt-115</strain>
    </source>
</reference>